<dbReference type="EMBL" id="PEMJ01000007">
    <property type="protein sequence ID" value="RTI18130.1"/>
    <property type="molecule type" value="Genomic_DNA"/>
</dbReference>
<evidence type="ECO:0000313" key="30">
    <source>
        <dbReference type="Proteomes" id="UP000287962"/>
    </source>
</evidence>
<dbReference type="Proteomes" id="UP000288073">
    <property type="component" value="Unassembled WGS sequence"/>
</dbReference>
<dbReference type="GO" id="GO:0004540">
    <property type="term" value="F:RNA nuclease activity"/>
    <property type="evidence" value="ECO:0007669"/>
    <property type="project" value="InterPro"/>
</dbReference>
<evidence type="ECO:0000256" key="2">
    <source>
        <dbReference type="ARBA" id="ARBA00022722"/>
    </source>
</evidence>
<sequence>MDLPDLNLWFALLVPEHPFHPEAQRYWGVAAEPVLVRVTALGLLRLLTNPKAMGGKPLEVGEAWRVYRELRGPAGVPVVEEPEGLEDALSFLVAQGFGYRHWTDAYLAAFALAGGYRLVTFDQDFLRFPGLNLLLLKS</sequence>
<comment type="similarity">
    <text evidence="5">Belongs to the PINc/VapC protein family.</text>
</comment>
<reference evidence="16" key="1">
    <citation type="submission" date="2017-10" db="EMBL/GenBank/DDBJ databases">
        <authorList>
            <person name="Wilpiszeski R.L."/>
            <person name="Zhidan Z."/>
            <person name="House C.H."/>
        </authorList>
    </citation>
    <scope>NUCLEOTIDE SEQUENCE</scope>
    <source>
        <strain evidence="16">12_S12</strain>
    </source>
</reference>
<dbReference type="Proteomes" id="UP000286928">
    <property type="component" value="Unassembled WGS sequence"/>
</dbReference>
<protein>
    <recommendedName>
        <fullName evidence="5">Ribonuclease VapC</fullName>
        <shortName evidence="5">RNase VapC</shortName>
        <ecNumber evidence="5">3.1.-.-</ecNumber>
    </recommendedName>
    <alternativeName>
        <fullName evidence="5">Toxin VapC</fullName>
    </alternativeName>
</protein>
<dbReference type="Proteomes" id="UP000288082">
    <property type="component" value="Unassembled WGS sequence"/>
</dbReference>
<dbReference type="Pfam" id="PF01850">
    <property type="entry name" value="PIN"/>
    <property type="match status" value="1"/>
</dbReference>
<evidence type="ECO:0000313" key="20">
    <source>
        <dbReference type="EMBL" id="RTI47869.1"/>
    </source>
</evidence>
<comment type="function">
    <text evidence="5">Toxic component of a toxin-antitoxin (TA) system. An RNase.</text>
</comment>
<dbReference type="NCBIfam" id="TIGR00028">
    <property type="entry name" value="Mtu_PIN_fam"/>
    <property type="match status" value="1"/>
</dbReference>
<dbReference type="Proteomes" id="UP000287173">
    <property type="component" value="Unassembled WGS sequence"/>
</dbReference>
<dbReference type="SUPFAM" id="SSF88723">
    <property type="entry name" value="PIN domain-like"/>
    <property type="match status" value="1"/>
</dbReference>
<evidence type="ECO:0000313" key="19">
    <source>
        <dbReference type="EMBL" id="RTI18130.1"/>
    </source>
</evidence>
<keyword evidence="5" id="KW-0460">Magnesium</keyword>
<feature type="binding site" evidence="5">
    <location>
        <position position="104"/>
    </location>
    <ligand>
        <name>Mg(2+)</name>
        <dbReference type="ChEBI" id="CHEBI:18420"/>
    </ligand>
</feature>
<evidence type="ECO:0000313" key="7">
    <source>
        <dbReference type="EMBL" id="RTH01162.1"/>
    </source>
</evidence>
<organism evidence="19 25">
    <name type="scientific">Thermus scotoductus</name>
    <dbReference type="NCBI Taxonomy" id="37636"/>
    <lineage>
        <taxon>Bacteria</taxon>
        <taxon>Thermotogati</taxon>
        <taxon>Deinococcota</taxon>
        <taxon>Deinococci</taxon>
        <taxon>Thermales</taxon>
        <taxon>Thermaceae</taxon>
        <taxon>Thermus</taxon>
    </lineage>
</organism>
<evidence type="ECO:0000313" key="29">
    <source>
        <dbReference type="Proteomes" id="UP000287467"/>
    </source>
</evidence>
<dbReference type="InterPro" id="IPR029060">
    <property type="entry name" value="PIN-like_dom_sf"/>
</dbReference>
<dbReference type="Proteomes" id="UP000286910">
    <property type="component" value="Unassembled WGS sequence"/>
</dbReference>
<evidence type="ECO:0000256" key="4">
    <source>
        <dbReference type="ARBA" id="ARBA00022801"/>
    </source>
</evidence>
<evidence type="ECO:0000313" key="34">
    <source>
        <dbReference type="Proteomes" id="UP000288347"/>
    </source>
</evidence>
<dbReference type="GO" id="GO:0016788">
    <property type="term" value="F:hydrolase activity, acting on ester bonds"/>
    <property type="evidence" value="ECO:0007669"/>
    <property type="project" value="InterPro"/>
</dbReference>
<dbReference type="EMBL" id="PEMG01000026">
    <property type="protein sequence ID" value="RTI12224.1"/>
    <property type="molecule type" value="Genomic_DNA"/>
</dbReference>
<dbReference type="EMBL" id="PELM01000355">
    <property type="protein sequence ID" value="RTH01256.1"/>
    <property type="molecule type" value="Genomic_DNA"/>
</dbReference>
<dbReference type="Proteomes" id="UP000288347">
    <property type="component" value="Unassembled WGS sequence"/>
</dbReference>
<keyword evidence="1 5" id="KW-1277">Toxin-antitoxin system</keyword>
<proteinExistence type="inferred from homology"/>
<dbReference type="Proteomes" id="UP000287155">
    <property type="component" value="Unassembled WGS sequence"/>
</dbReference>
<comment type="cofactor">
    <cofactor evidence="5">
        <name>Mg(2+)</name>
        <dbReference type="ChEBI" id="CHEBI:18420"/>
    </cofactor>
</comment>
<evidence type="ECO:0000313" key="28">
    <source>
        <dbReference type="Proteomes" id="UP000287439"/>
    </source>
</evidence>
<evidence type="ECO:0000313" key="13">
    <source>
        <dbReference type="EMBL" id="RTH34769.1"/>
    </source>
</evidence>
<dbReference type="AlphaFoldDB" id="A0A430V4K2"/>
<dbReference type="GO" id="GO:0090729">
    <property type="term" value="F:toxin activity"/>
    <property type="evidence" value="ECO:0007669"/>
    <property type="project" value="UniProtKB-KW"/>
</dbReference>
<gene>
    <name evidence="5" type="primary">vapC</name>
    <name evidence="20" type="ORF">CSW14_13425</name>
    <name evidence="18" type="ORF">CSW23_12865</name>
    <name evidence="16" type="ORF">CSW25_00130</name>
    <name evidence="19" type="ORF">CSW27_00270</name>
    <name evidence="15" type="ORF">CSW29_00120</name>
    <name evidence="17" type="ORF">CSW30_01385</name>
    <name evidence="13" type="ORF">CSW33_00720</name>
    <name evidence="14" type="ORF">CSW37_01570</name>
    <name evidence="12" type="ORF">CSW38_00680</name>
    <name evidence="11" type="ORF">CSW40_01380</name>
    <name evidence="10" type="ORF">CSW41_00115</name>
    <name evidence="7" type="ORF">CSW45_11085</name>
    <name evidence="9" type="ORF">CSW47_00250</name>
    <name evidence="8" type="ORF">CSW50_09680</name>
</gene>
<evidence type="ECO:0000313" key="18">
    <source>
        <dbReference type="EMBL" id="RTI13797.1"/>
    </source>
</evidence>
<reference evidence="21 22" key="2">
    <citation type="journal article" date="2019" name="Extremophiles">
        <title>Biogeography of thermophiles and predominance of Thermus scotoductus in domestic water heaters.</title>
        <authorList>
            <person name="Wilpiszeski R.L."/>
            <person name="Zhang Z."/>
            <person name="House C.H."/>
        </authorList>
    </citation>
    <scope>NUCLEOTIDE SEQUENCE [LARGE SCALE GENOMIC DNA]</scope>
    <source>
        <strain evidence="18 32">10_S10</strain>
        <strain evidence="16 30">12_S12</strain>
        <strain evidence="19 25">14_S14</strain>
        <strain evidence="15 34">16_S16</strain>
        <strain evidence="17 26">17_S17</strain>
        <strain evidence="20 29">1_S1</strain>
        <strain evidence="13 24">20_S20</strain>
        <strain evidence="14 31">24_S24</strain>
        <strain evidence="12 27">25_S25</strain>
        <strain evidence="11 21">27_S27</strain>
        <strain evidence="10 28">28_S28</strain>
        <strain evidence="7 23">32_S32</strain>
        <strain evidence="9 22">34_S34</strain>
        <strain evidence="8 33">38_S38</strain>
    </source>
</reference>
<evidence type="ECO:0000313" key="33">
    <source>
        <dbReference type="Proteomes" id="UP000288082"/>
    </source>
</evidence>
<keyword evidence="5" id="KW-0800">Toxin</keyword>
<dbReference type="Proteomes" id="UP000286734">
    <property type="component" value="Unassembled WGS sequence"/>
</dbReference>
<evidence type="ECO:0000313" key="8">
    <source>
        <dbReference type="EMBL" id="RTH01256.1"/>
    </source>
</evidence>
<evidence type="ECO:0000256" key="3">
    <source>
        <dbReference type="ARBA" id="ARBA00022723"/>
    </source>
</evidence>
<dbReference type="InterPro" id="IPR006226">
    <property type="entry name" value="Mtu_PIN"/>
</dbReference>
<keyword evidence="2 5" id="KW-0540">Nuclease</keyword>
<dbReference type="EC" id="3.1.-.-" evidence="5"/>
<evidence type="ECO:0000256" key="5">
    <source>
        <dbReference type="HAMAP-Rule" id="MF_00265"/>
    </source>
</evidence>
<evidence type="ECO:0000313" key="32">
    <source>
        <dbReference type="Proteomes" id="UP000288073"/>
    </source>
</evidence>
<evidence type="ECO:0000313" key="31">
    <source>
        <dbReference type="Proteomes" id="UP000288051"/>
    </source>
</evidence>
<dbReference type="EMBL" id="PELZ01000032">
    <property type="protein sequence ID" value="RTH39710.1"/>
    <property type="molecule type" value="Genomic_DNA"/>
</dbReference>
<dbReference type="EMBL" id="PEMD01000015">
    <property type="protein sequence ID" value="RTH34769.1"/>
    <property type="molecule type" value="Genomic_DNA"/>
</dbReference>
<name>A0A430V4K2_THESC</name>
<dbReference type="EMBL" id="PELP01000006">
    <property type="protein sequence ID" value="RTH08100.1"/>
    <property type="molecule type" value="Genomic_DNA"/>
</dbReference>
<dbReference type="EMBL" id="PELY01000015">
    <property type="protein sequence ID" value="RTH28597.1"/>
    <property type="molecule type" value="Genomic_DNA"/>
</dbReference>
<dbReference type="HAMAP" id="MF_00265">
    <property type="entry name" value="VapC_Nob1"/>
    <property type="match status" value="1"/>
</dbReference>
<dbReference type="EMBL" id="PELV01000003">
    <property type="protein sequence ID" value="RTH21594.1"/>
    <property type="molecule type" value="Genomic_DNA"/>
</dbReference>
<dbReference type="EMBL" id="PEMH01000003">
    <property type="protein sequence ID" value="RTI03606.1"/>
    <property type="molecule type" value="Genomic_DNA"/>
</dbReference>
<keyword evidence="4 5" id="KW-0378">Hydrolase</keyword>
<dbReference type="EMBL" id="PEMW01000472">
    <property type="protein sequence ID" value="RTI47869.1"/>
    <property type="molecule type" value="Genomic_DNA"/>
</dbReference>
<evidence type="ECO:0000313" key="22">
    <source>
        <dbReference type="Proteomes" id="UP000286734"/>
    </source>
</evidence>
<dbReference type="Proteomes" id="UP000287962">
    <property type="component" value="Unassembled WGS sequence"/>
</dbReference>
<dbReference type="EMBL" id="PEML01000003">
    <property type="protein sequence ID" value="RTI10299.1"/>
    <property type="molecule type" value="Genomic_DNA"/>
</dbReference>
<keyword evidence="30" id="KW-1185">Reference proteome</keyword>
<dbReference type="Proteomes" id="UP000287439">
    <property type="component" value="Unassembled WGS sequence"/>
</dbReference>
<evidence type="ECO:0000313" key="27">
    <source>
        <dbReference type="Proteomes" id="UP000287306"/>
    </source>
</evidence>
<dbReference type="Proteomes" id="UP000287467">
    <property type="component" value="Unassembled WGS sequence"/>
</dbReference>
<dbReference type="GO" id="GO:0045926">
    <property type="term" value="P:negative regulation of growth"/>
    <property type="evidence" value="ECO:0007669"/>
    <property type="project" value="UniProtKB-ARBA"/>
</dbReference>
<evidence type="ECO:0000313" key="15">
    <source>
        <dbReference type="EMBL" id="RTI03606.1"/>
    </source>
</evidence>
<evidence type="ECO:0000256" key="1">
    <source>
        <dbReference type="ARBA" id="ARBA00022649"/>
    </source>
</evidence>
<evidence type="ECO:0000313" key="23">
    <source>
        <dbReference type="Proteomes" id="UP000286910"/>
    </source>
</evidence>
<evidence type="ECO:0000313" key="26">
    <source>
        <dbReference type="Proteomes" id="UP000287173"/>
    </source>
</evidence>
<feature type="binding site" evidence="5">
    <location>
        <position position="5"/>
    </location>
    <ligand>
        <name>Mg(2+)</name>
        <dbReference type="ChEBI" id="CHEBI:18420"/>
    </ligand>
</feature>
<dbReference type="InterPro" id="IPR002716">
    <property type="entry name" value="PIN_dom"/>
</dbReference>
<evidence type="ECO:0000313" key="14">
    <source>
        <dbReference type="EMBL" id="RTH39710.1"/>
    </source>
</evidence>
<evidence type="ECO:0000259" key="6">
    <source>
        <dbReference type="Pfam" id="PF01850"/>
    </source>
</evidence>
<evidence type="ECO:0000313" key="24">
    <source>
        <dbReference type="Proteomes" id="UP000286928"/>
    </source>
</evidence>
<dbReference type="EMBL" id="PELW01000026">
    <property type="protein sequence ID" value="RTH28183.1"/>
    <property type="molecule type" value="Genomic_DNA"/>
</dbReference>
<dbReference type="EMBL" id="PEMN01000385">
    <property type="protein sequence ID" value="RTI13797.1"/>
    <property type="molecule type" value="Genomic_DNA"/>
</dbReference>
<dbReference type="Proteomes" id="UP000286712">
    <property type="component" value="Unassembled WGS sequence"/>
</dbReference>
<dbReference type="EMBL" id="PELR01000362">
    <property type="protein sequence ID" value="RTH01162.1"/>
    <property type="molecule type" value="Genomic_DNA"/>
</dbReference>
<feature type="domain" description="PIN" evidence="6">
    <location>
        <begin position="5"/>
        <end position="129"/>
    </location>
</feature>
<accession>A0A430V4K2</accession>
<evidence type="ECO:0000313" key="17">
    <source>
        <dbReference type="EMBL" id="RTI12224.1"/>
    </source>
</evidence>
<dbReference type="RefSeq" id="WP_038030770.1">
    <property type="nucleotide sequence ID" value="NZ_DAHVNI010000057.1"/>
</dbReference>
<evidence type="ECO:0000313" key="11">
    <source>
        <dbReference type="EMBL" id="RTH28183.1"/>
    </source>
</evidence>
<evidence type="ECO:0000313" key="9">
    <source>
        <dbReference type="EMBL" id="RTH08100.1"/>
    </source>
</evidence>
<dbReference type="GO" id="GO:0000287">
    <property type="term" value="F:magnesium ion binding"/>
    <property type="evidence" value="ECO:0007669"/>
    <property type="project" value="UniProtKB-UniRule"/>
</dbReference>
<evidence type="ECO:0000313" key="21">
    <source>
        <dbReference type="Proteomes" id="UP000286712"/>
    </source>
</evidence>
<comment type="caution">
    <text evidence="19">The sequence shown here is derived from an EMBL/GenBank/DDBJ whole genome shotgun (WGS) entry which is preliminary data.</text>
</comment>
<dbReference type="InterPro" id="IPR022907">
    <property type="entry name" value="VapC_family"/>
</dbReference>
<evidence type="ECO:0000313" key="10">
    <source>
        <dbReference type="EMBL" id="RTH21594.1"/>
    </source>
</evidence>
<evidence type="ECO:0000313" key="12">
    <source>
        <dbReference type="EMBL" id="RTH28597.1"/>
    </source>
</evidence>
<keyword evidence="3 5" id="KW-0479">Metal-binding</keyword>
<dbReference type="Proteomes" id="UP000288051">
    <property type="component" value="Unassembled WGS sequence"/>
</dbReference>
<dbReference type="Proteomes" id="UP000287306">
    <property type="component" value="Unassembled WGS sequence"/>
</dbReference>
<evidence type="ECO:0000313" key="16">
    <source>
        <dbReference type="EMBL" id="RTI10299.1"/>
    </source>
</evidence>
<evidence type="ECO:0000313" key="25">
    <source>
        <dbReference type="Proteomes" id="UP000287155"/>
    </source>
</evidence>